<reference evidence="2 3" key="1">
    <citation type="submission" date="2023-07" db="EMBL/GenBank/DDBJ databases">
        <title>Sequencing the genomes of 1000 actinobacteria strains.</title>
        <authorList>
            <person name="Klenk H.-P."/>
        </authorList>
    </citation>
    <scope>NUCLEOTIDE SEQUENCE [LARGE SCALE GENOMIC DNA]</scope>
    <source>
        <strain evidence="2 3">DSM 15539</strain>
    </source>
</reference>
<feature type="transmembrane region" description="Helical" evidence="1">
    <location>
        <begin position="36"/>
        <end position="55"/>
    </location>
</feature>
<name>A0ABU1SZL3_9ACTO</name>
<keyword evidence="1" id="KW-0812">Transmembrane</keyword>
<evidence type="ECO:0000313" key="3">
    <source>
        <dbReference type="Proteomes" id="UP001266099"/>
    </source>
</evidence>
<evidence type="ECO:0000256" key="1">
    <source>
        <dbReference type="SAM" id="Phobius"/>
    </source>
</evidence>
<keyword evidence="3" id="KW-1185">Reference proteome</keyword>
<protein>
    <submittedName>
        <fullName evidence="2">Uncharacterized protein</fullName>
    </submittedName>
</protein>
<dbReference type="Proteomes" id="UP001266099">
    <property type="component" value="Unassembled WGS sequence"/>
</dbReference>
<proteinExistence type="predicted"/>
<keyword evidence="1" id="KW-0472">Membrane</keyword>
<accession>A0ABU1SZL3</accession>
<comment type="caution">
    <text evidence="2">The sequence shown here is derived from an EMBL/GenBank/DDBJ whole genome shotgun (WGS) entry which is preliminary data.</text>
</comment>
<dbReference type="EMBL" id="JAVDUJ010000001">
    <property type="protein sequence ID" value="MDR6938530.1"/>
    <property type="molecule type" value="Genomic_DNA"/>
</dbReference>
<keyword evidence="1" id="KW-1133">Transmembrane helix</keyword>
<evidence type="ECO:0000313" key="2">
    <source>
        <dbReference type="EMBL" id="MDR6938530.1"/>
    </source>
</evidence>
<dbReference type="RefSeq" id="WP_309954441.1">
    <property type="nucleotide sequence ID" value="NZ_JAVDUJ010000001.1"/>
</dbReference>
<sequence length="63" mass="6946">MPRTMHELLVGLLTFALVVCLFSLLALVIFPLRTVLSIAFPSLLLGVTVLGIGYFRQKKGIDE</sequence>
<gene>
    <name evidence="2" type="ORF">J2S36_000073</name>
</gene>
<organism evidence="2 3">
    <name type="scientific">Arcanobacterium hippocoleae</name>
    <dbReference type="NCBI Taxonomy" id="149017"/>
    <lineage>
        <taxon>Bacteria</taxon>
        <taxon>Bacillati</taxon>
        <taxon>Actinomycetota</taxon>
        <taxon>Actinomycetes</taxon>
        <taxon>Actinomycetales</taxon>
        <taxon>Actinomycetaceae</taxon>
        <taxon>Arcanobacterium</taxon>
    </lineage>
</organism>